<dbReference type="InterPro" id="IPR035595">
    <property type="entry name" value="UDP_glycos_trans_CS"/>
</dbReference>
<protein>
    <recommendedName>
        <fullName evidence="5">Glycosyltransferase</fullName>
        <ecNumber evidence="5">2.4.1.-</ecNumber>
    </recommendedName>
</protein>
<comment type="caution">
    <text evidence="7">The sequence shown here is derived from an EMBL/GenBank/DDBJ whole genome shotgun (WGS) entry which is preliminary data.</text>
</comment>
<dbReference type="EC" id="2.4.1.-" evidence="5"/>
<evidence type="ECO:0000256" key="4">
    <source>
        <dbReference type="RuleBase" id="RU003718"/>
    </source>
</evidence>
<dbReference type="OrthoDB" id="5835829at2759"/>
<keyword evidence="6" id="KW-0175">Coiled coil</keyword>
<dbReference type="EMBL" id="VAHF01000007">
    <property type="protein sequence ID" value="TXG58410.1"/>
    <property type="molecule type" value="Genomic_DNA"/>
</dbReference>
<dbReference type="PROSITE" id="PS00375">
    <property type="entry name" value="UDPGT"/>
    <property type="match status" value="1"/>
</dbReference>
<organism evidence="7 8">
    <name type="scientific">Acer yangbiense</name>
    <dbReference type="NCBI Taxonomy" id="1000413"/>
    <lineage>
        <taxon>Eukaryota</taxon>
        <taxon>Viridiplantae</taxon>
        <taxon>Streptophyta</taxon>
        <taxon>Embryophyta</taxon>
        <taxon>Tracheophyta</taxon>
        <taxon>Spermatophyta</taxon>
        <taxon>Magnoliopsida</taxon>
        <taxon>eudicotyledons</taxon>
        <taxon>Gunneridae</taxon>
        <taxon>Pentapetalae</taxon>
        <taxon>rosids</taxon>
        <taxon>malvids</taxon>
        <taxon>Sapindales</taxon>
        <taxon>Sapindaceae</taxon>
        <taxon>Hippocastanoideae</taxon>
        <taxon>Acereae</taxon>
        <taxon>Acer</taxon>
    </lineage>
</organism>
<evidence type="ECO:0000256" key="3">
    <source>
        <dbReference type="ARBA" id="ARBA00022679"/>
    </source>
</evidence>
<name>A0A5C7HMZ0_9ROSI</name>
<proteinExistence type="inferred from homology"/>
<dbReference type="CDD" id="cd03784">
    <property type="entry name" value="GT1_Gtf-like"/>
    <property type="match status" value="1"/>
</dbReference>
<evidence type="ECO:0000313" key="8">
    <source>
        <dbReference type="Proteomes" id="UP000323000"/>
    </source>
</evidence>
<comment type="similarity">
    <text evidence="1 4">Belongs to the UDP-glycosyltransferase family.</text>
</comment>
<dbReference type="Pfam" id="PF00201">
    <property type="entry name" value="UDPGT"/>
    <property type="match status" value="1"/>
</dbReference>
<evidence type="ECO:0000313" key="7">
    <source>
        <dbReference type="EMBL" id="TXG58410.1"/>
    </source>
</evidence>
<dbReference type="SUPFAM" id="SSF53756">
    <property type="entry name" value="UDP-Glycosyltransferase/glycogen phosphorylase"/>
    <property type="match status" value="1"/>
</dbReference>
<dbReference type="PANTHER" id="PTHR48047:SF229">
    <property type="entry name" value="UDP-GLYCOSYLTRANSFERASE 73C3-RELATED"/>
    <property type="match status" value="1"/>
</dbReference>
<dbReference type="InterPro" id="IPR002213">
    <property type="entry name" value="UDP_glucos_trans"/>
</dbReference>
<feature type="coiled-coil region" evidence="6">
    <location>
        <begin position="384"/>
        <end position="411"/>
    </location>
</feature>
<dbReference type="FunFam" id="3.40.50.2000:FF:000431">
    <property type="entry name" value="UDP-glycosyltransferase 90A1"/>
    <property type="match status" value="1"/>
</dbReference>
<evidence type="ECO:0000256" key="5">
    <source>
        <dbReference type="RuleBase" id="RU362057"/>
    </source>
</evidence>
<dbReference type="Gene3D" id="3.40.50.2000">
    <property type="entry name" value="Glycogen Phosphorylase B"/>
    <property type="match status" value="2"/>
</dbReference>
<accession>A0A5C7HMZ0</accession>
<dbReference type="Proteomes" id="UP000323000">
    <property type="component" value="Chromosome 7"/>
</dbReference>
<reference evidence="8" key="1">
    <citation type="journal article" date="2019" name="Gigascience">
        <title>De novo genome assembly of the endangered Acer yangbiense, a plant species with extremely small populations endemic to Yunnan Province, China.</title>
        <authorList>
            <person name="Yang J."/>
            <person name="Wariss H.M."/>
            <person name="Tao L."/>
            <person name="Zhang R."/>
            <person name="Yun Q."/>
            <person name="Hollingsworth P."/>
            <person name="Dao Z."/>
            <person name="Luo G."/>
            <person name="Guo H."/>
            <person name="Ma Y."/>
            <person name="Sun W."/>
        </authorList>
    </citation>
    <scope>NUCLEOTIDE SEQUENCE [LARGE SCALE GENOMIC DNA]</scope>
    <source>
        <strain evidence="8">cv. Malutang</strain>
    </source>
</reference>
<keyword evidence="3 4" id="KW-0808">Transferase</keyword>
<evidence type="ECO:0000256" key="2">
    <source>
        <dbReference type="ARBA" id="ARBA00022676"/>
    </source>
</evidence>
<dbReference type="FunFam" id="3.40.50.2000:FF:000071">
    <property type="entry name" value="Glycosyltransferase"/>
    <property type="match status" value="1"/>
</dbReference>
<gene>
    <name evidence="7" type="ORF">EZV62_016239</name>
</gene>
<dbReference type="PANTHER" id="PTHR48047">
    <property type="entry name" value="GLYCOSYLTRANSFERASE"/>
    <property type="match status" value="1"/>
</dbReference>
<sequence length="449" mass="50555">MANQLHFVLFPFMAPGHMIPMIDIARLLAQRGVIITIVTTPHNAARFEKTLARALESGLQIKLIRLQFPWAEAGLSRGCENFDLMPSLDLALNFFTATGMLQEPDEKLFEELKQQPNCIISDTCLTYTAHIASKFNIPRIVFHGISCFCLLCFHNTKVSNVLESITSESEYFVIPSMPDKVEFTKPQIDATPPQLKPLGAKRHEAESATYGVIVNSFEELEPAYVKEYSKVKEGKVWCIGSVSLYNKDYLDKAQRELGLGLEASDRPFIWVIREGVNSKELQKWAMENGFEERNKGRGLVIWGWAPQVLILSHPAIGGFLTHCGWNSCLEGISNSLPLITWPLFADQFCNEKFVVQILKIGVRVGVEYPTTWGKEEKVGVLVKREDVKNAVEKLMNQEKEAQERRERARELGKLAMAAVEDGGSSNLNIALLLEDIRNQVNSRKQSNIS</sequence>
<keyword evidence="2 4" id="KW-0328">Glycosyltransferase</keyword>
<evidence type="ECO:0000256" key="6">
    <source>
        <dbReference type="SAM" id="Coils"/>
    </source>
</evidence>
<dbReference type="AlphaFoldDB" id="A0A5C7HMZ0"/>
<keyword evidence="8" id="KW-1185">Reference proteome</keyword>
<evidence type="ECO:0000256" key="1">
    <source>
        <dbReference type="ARBA" id="ARBA00009995"/>
    </source>
</evidence>
<dbReference type="GO" id="GO:0035251">
    <property type="term" value="F:UDP-glucosyltransferase activity"/>
    <property type="evidence" value="ECO:0007669"/>
    <property type="project" value="TreeGrafter"/>
</dbReference>